<sequence length="212" mass="24353">MNYNGIIIFGEMGSGKDALADEIIRLEPKTKKYGLGDVIRGMKPIVQVSPEWKGNERGFFQLVADKLREIDMNILNKYALSRMITENAELQEITQEKKWEDLYENLRRVNENILPMIVGGRTKDDFDFWKKAGFLIVGISASKENRFKRLVLRDGEEVAKNSNPNHNTEKEVALLVEKADLIVNNDGTLEDLKTEAAHVLNYFRTESRKTDF</sequence>
<dbReference type="SUPFAM" id="SSF52540">
    <property type="entry name" value="P-loop containing nucleoside triphosphate hydrolases"/>
    <property type="match status" value="1"/>
</dbReference>
<dbReference type="Gene3D" id="3.40.50.300">
    <property type="entry name" value="P-loop containing nucleotide triphosphate hydrolases"/>
    <property type="match status" value="1"/>
</dbReference>
<evidence type="ECO:0000313" key="1">
    <source>
        <dbReference type="EMBL" id="MBR0577026.1"/>
    </source>
</evidence>
<dbReference type="AlphaFoldDB" id="A0A941CTC3"/>
<evidence type="ECO:0008006" key="3">
    <source>
        <dbReference type="Google" id="ProtNLM"/>
    </source>
</evidence>
<dbReference type="Proteomes" id="UP000675379">
    <property type="component" value="Unassembled WGS sequence"/>
</dbReference>
<evidence type="ECO:0000313" key="2">
    <source>
        <dbReference type="Proteomes" id="UP000675379"/>
    </source>
</evidence>
<comment type="caution">
    <text evidence="1">The sequence shown here is derived from an EMBL/GenBank/DDBJ whole genome shotgun (WGS) entry which is preliminary data.</text>
</comment>
<organism evidence="1 2">
    <name type="scientific">Proteiniclasticum sediminis</name>
    <dbReference type="NCBI Taxonomy" id="2804028"/>
    <lineage>
        <taxon>Bacteria</taxon>
        <taxon>Bacillati</taxon>
        <taxon>Bacillota</taxon>
        <taxon>Clostridia</taxon>
        <taxon>Eubacteriales</taxon>
        <taxon>Clostridiaceae</taxon>
        <taxon>Proteiniclasticum</taxon>
    </lineage>
</organism>
<proteinExistence type="predicted"/>
<keyword evidence="2" id="KW-1185">Reference proteome</keyword>
<protein>
    <recommendedName>
        <fullName evidence="3">Dephospho-CoA kinase</fullName>
    </recommendedName>
</protein>
<gene>
    <name evidence="1" type="ORF">KCG48_11935</name>
</gene>
<dbReference type="RefSeq" id="WP_211802440.1">
    <property type="nucleotide sequence ID" value="NZ_JAGSCS010000018.1"/>
</dbReference>
<dbReference type="EMBL" id="JAGSCS010000018">
    <property type="protein sequence ID" value="MBR0577026.1"/>
    <property type="molecule type" value="Genomic_DNA"/>
</dbReference>
<reference evidence="1" key="1">
    <citation type="submission" date="2021-04" db="EMBL/GenBank/DDBJ databases">
        <title>Proteiniclasticum sedimins sp. nov., an obligate anaerobic bacterium isolated from anaerobic sludge.</title>
        <authorList>
            <person name="Liu J."/>
        </authorList>
    </citation>
    <scope>NUCLEOTIDE SEQUENCE</scope>
    <source>
        <strain evidence="1">BAD-10</strain>
    </source>
</reference>
<accession>A0A941CTC3</accession>
<name>A0A941CTC3_9CLOT</name>
<dbReference type="InterPro" id="IPR027417">
    <property type="entry name" value="P-loop_NTPase"/>
</dbReference>